<sequence length="1134" mass="133643">MSFSTLIKDATSFLQLLFNEPTSMALGQLFNWFIERFGYLISLKWITSLPLFPIYIPKLTADVIREGLNLTNGSEQSFEDLSFFPSSNGTWNQLLPGFWNSFFLVLPFSPARILWVRRLVIQGIPAGVSSGLGLIIGQLIFLFVAIFGFRVFMHFWCTLEPLSFLIGLVWFLIIFDQLCSKKSPTVKWEDKRIQRNLFIESFFLGCVEQTTLGQYISGLTTTAETFYNEGFSAGTSNQFIISHSTYLIGIAIGLSTFGGCLGWLLWKGSRLWYESSTLPYQMWRMQRVHPILIVIYGSTVLSSIPYYSWDYLFFKPLGFVPEDRRLNLLNSQWINNDNDPELPKWRDYYMRVSGAEPGTLGDAWLWSQYDQGEFPASRRKRALEAMLLTHEWFPPWAKSRGMLSMEYSPARIGVLKRFARNLISLPVPGGGALRDKIWPQYRRDKVIQRDAVRGVSNWGYRRDEKLLLFKNVLSQSQGTLRANLIDASRFLAFGRLRALPEIPKPEINLTKNGYYIKSLGVENDRFLKGSRKSLGTDSLKLFTAKWFQQKITKNRLKTIDNKFFVVTDKTDKYRFAKYPQVFPIYDKKDKSLNRLWLDLRLQVIREARETHEDFRKLHKYWIIRNLIKPRINSWNFRPSEENILWKELGYTNYDKPGVASFNISSVLADRKEALSTNEANLRRMQYYLEVGDKLNKHTREQKVRKKHDLKYNGYEPKSITSAFYPLKLKPKKYNRHPRNYAAKFKRFKNQWYRRKSRFRGYDKNVVRRFIYGSRVTYGHKPHFLYTRERQIKGDRRLWRRRTPLRPAPVGPSRWSSFKYYRQKTYRQALSHVVDHVMKGQPKEYFLTVAEEKELTKRKIQLTRYYDSLRKYKKSPRFQRYVPGGSRTFTDGVYNHQFKGTLNYARRLFYVTPLEAQNMEQGRVYKMSQLLYNNNNLNPILHEELTNTEKEGQPFLKLLPSPSPFYTGWDLDEHKMILTQRTLPRIDAGYRIPSDSYYLKSTLTKNSLPDINSPSLDKNNSFNFTAWPYSQNKIRELSSPRLYTRVKRGAKYPRLAFKENWRNLQLGFSWRKRPRDNYGKVKTNAIRLDTPLGYWARAKRRSLPQNKRLLRNRRLSRSLLRIPALPQLGGFSNDA</sequence>
<keyword evidence="1" id="KW-0472">Membrane</keyword>
<dbReference type="AlphaFoldDB" id="A0A4D6C418"/>
<reference evidence="2" key="1">
    <citation type="journal article" date="2019" name="Genome Biol. Evol.">
        <title>Tracing the Evolution of the Plastome and Mitogenome in the Chloropicophyceae Uncovered Convergent tRNA Gene Losses and a Variant Plastid Genetic Code.</title>
        <authorList>
            <person name="Turmel M."/>
            <person name="Dos Santos A.L."/>
            <person name="Otis C."/>
            <person name="Sergerie R."/>
            <person name="Lemieux C."/>
        </authorList>
    </citation>
    <scope>NUCLEOTIDE SEQUENCE</scope>
</reference>
<protein>
    <submittedName>
        <fullName evidence="2">Hypothetical chloroplast RF1</fullName>
    </submittedName>
</protein>
<feature type="transmembrane region" description="Helical" evidence="1">
    <location>
        <begin position="127"/>
        <end position="147"/>
    </location>
</feature>
<accession>A0A4D6C418</accession>
<evidence type="ECO:0000313" key="2">
    <source>
        <dbReference type="EMBL" id="QBX98435.1"/>
    </source>
</evidence>
<gene>
    <name evidence="2" type="primary">ycf1</name>
</gene>
<keyword evidence="2" id="KW-0150">Chloroplast</keyword>
<organism evidence="2">
    <name type="scientific">Chloropicon sp. RCC4434</name>
    <dbReference type="NCBI Taxonomy" id="2565277"/>
    <lineage>
        <taxon>Eukaryota</taxon>
        <taxon>Viridiplantae</taxon>
        <taxon>Chlorophyta</taxon>
        <taxon>Chloropicophyceae</taxon>
        <taxon>Chloropicales</taxon>
        <taxon>Chloropicaceae</taxon>
        <taxon>Chloropicon</taxon>
    </lineage>
</organism>
<dbReference type="EMBL" id="MK085997">
    <property type="protein sequence ID" value="QBX98435.1"/>
    <property type="molecule type" value="Genomic_DNA"/>
</dbReference>
<feature type="transmembrane region" description="Helical" evidence="1">
    <location>
        <begin position="97"/>
        <end position="115"/>
    </location>
</feature>
<keyword evidence="2" id="KW-0934">Plastid</keyword>
<feature type="transmembrane region" description="Helical" evidence="1">
    <location>
        <begin position="153"/>
        <end position="175"/>
    </location>
</feature>
<evidence type="ECO:0000256" key="1">
    <source>
        <dbReference type="SAM" id="Phobius"/>
    </source>
</evidence>
<keyword evidence="1" id="KW-1133">Transmembrane helix</keyword>
<feature type="transmembrane region" description="Helical" evidence="1">
    <location>
        <begin position="287"/>
        <end position="309"/>
    </location>
</feature>
<feature type="transmembrane region" description="Helical" evidence="1">
    <location>
        <begin position="246"/>
        <end position="266"/>
    </location>
</feature>
<keyword evidence="1" id="KW-0812">Transmembrane</keyword>
<proteinExistence type="predicted"/>
<geneLocation type="chloroplast" evidence="2"/>
<name>A0A4D6C418_9CHLO</name>